<feature type="transmembrane region" description="Helical" evidence="6">
    <location>
        <begin position="93"/>
        <end position="110"/>
    </location>
</feature>
<reference evidence="9" key="1">
    <citation type="submission" date="2020-12" db="UniProtKB">
        <authorList>
            <consortium name="WormBaseParasite"/>
        </authorList>
    </citation>
    <scope>IDENTIFICATION</scope>
    <source>
        <strain evidence="9">MHco3</strain>
    </source>
</reference>
<feature type="compositionally biased region" description="Polar residues" evidence="5">
    <location>
        <begin position="493"/>
        <end position="503"/>
    </location>
</feature>
<dbReference type="FunFam" id="1.20.1250.20:FF:000532">
    <property type="entry name" value="SLC (SoLute Carrier) homolog"/>
    <property type="match status" value="1"/>
</dbReference>
<feature type="transmembrane region" description="Helical" evidence="6">
    <location>
        <begin position="122"/>
        <end position="144"/>
    </location>
</feature>
<evidence type="ECO:0000313" key="8">
    <source>
        <dbReference type="Proteomes" id="UP000025227"/>
    </source>
</evidence>
<keyword evidence="2 6" id="KW-0812">Transmembrane</keyword>
<feature type="transmembrane region" description="Helical" evidence="6">
    <location>
        <begin position="183"/>
        <end position="202"/>
    </location>
</feature>
<dbReference type="OMA" id="WLHVGFF"/>
<organism evidence="8 9">
    <name type="scientific">Haemonchus contortus</name>
    <name type="common">Barber pole worm</name>
    <dbReference type="NCBI Taxonomy" id="6289"/>
    <lineage>
        <taxon>Eukaryota</taxon>
        <taxon>Metazoa</taxon>
        <taxon>Ecdysozoa</taxon>
        <taxon>Nematoda</taxon>
        <taxon>Chromadorea</taxon>
        <taxon>Rhabditida</taxon>
        <taxon>Rhabditina</taxon>
        <taxon>Rhabditomorpha</taxon>
        <taxon>Strongyloidea</taxon>
        <taxon>Trichostrongylidae</taxon>
        <taxon>Haemonchus</taxon>
    </lineage>
</organism>
<dbReference type="WBParaSite" id="HCON_00130340-00001">
    <property type="protein sequence ID" value="HCON_00130340-00001"/>
    <property type="gene ID" value="HCON_00130340"/>
</dbReference>
<feature type="transmembrane region" description="Helical" evidence="6">
    <location>
        <begin position="375"/>
        <end position="395"/>
    </location>
</feature>
<dbReference type="InterPro" id="IPR050382">
    <property type="entry name" value="MFS_Na/Anion_cotransporter"/>
</dbReference>
<dbReference type="GO" id="GO:0022857">
    <property type="term" value="F:transmembrane transporter activity"/>
    <property type="evidence" value="ECO:0007669"/>
    <property type="project" value="InterPro"/>
</dbReference>
<keyword evidence="3 6" id="KW-1133">Transmembrane helix</keyword>
<dbReference type="GO" id="GO:0016020">
    <property type="term" value="C:membrane"/>
    <property type="evidence" value="ECO:0007669"/>
    <property type="project" value="UniProtKB-SubCell"/>
</dbReference>
<comment type="subcellular location">
    <subcellularLocation>
        <location evidence="1">Membrane</location>
        <topology evidence="1">Multi-pass membrane protein</topology>
    </subcellularLocation>
</comment>
<dbReference type="PROSITE" id="PS50850">
    <property type="entry name" value="MFS"/>
    <property type="match status" value="1"/>
</dbReference>
<feature type="transmembrane region" description="Helical" evidence="6">
    <location>
        <begin position="214"/>
        <end position="235"/>
    </location>
</feature>
<evidence type="ECO:0000256" key="3">
    <source>
        <dbReference type="ARBA" id="ARBA00022989"/>
    </source>
</evidence>
<dbReference type="SUPFAM" id="SSF103473">
    <property type="entry name" value="MFS general substrate transporter"/>
    <property type="match status" value="1"/>
</dbReference>
<sequence>QNSMTTRLWSWKSVRLRVAVCIALALTIEGLMRSNLNMAMVCMLNETAIAEGRPAKSGLNESLAAAKCEVLKFGNEKVYEYSGDLTWTSQQRAVIFASFYAGGLLATLVTENLNRWMGAKRLVLYGAIINVVGTFATPTVASYLGAVPMVILRFVMGFGQGLLWPCMSVLVGHWFPPTEKSTALAIATTGNQLSVVIAMFATAELCQVPFMGGWPMAFHVYGVLGVLLCILWQVFVADDPANARGITNEEIQVITDSAGRRPRVQRANWAQLLSSPVVWSIAGSAFAHNFITVGTVTYLPLYYKTVLNMSLTSNGILSALPFICQFVSKILYAGFADESKKRSWMGFTSVTKACNSSASLGLAICFGLLCFCDCTYRWTAVFLVCMAMAFISGYIPGYNTSVVSIAPSQTAAIAAFSRIWAQIASSLAPYEIGALTKQGILEEWQIVFLTIVVICTITGLFFQISGSADVQPWDTVTCEEPKQELLEEKPANGDSTVETNPTA</sequence>
<dbReference type="Gene3D" id="1.20.1250.20">
    <property type="entry name" value="MFS general substrate transporter like domains"/>
    <property type="match status" value="2"/>
</dbReference>
<dbReference type="OrthoDB" id="2985014at2759"/>
<feature type="region of interest" description="Disordered" evidence="5">
    <location>
        <begin position="484"/>
        <end position="503"/>
    </location>
</feature>
<name>A0A7I4YSU8_HAECO</name>
<dbReference type="PANTHER" id="PTHR11662:SF72">
    <property type="entry name" value="MAJOR FACILITATOR SUPERFAMILY (MFS) PROFILE DOMAIN-CONTAINING PROTEIN"/>
    <property type="match status" value="1"/>
</dbReference>
<protein>
    <submittedName>
        <fullName evidence="9">MFS domain-containing protein</fullName>
    </submittedName>
</protein>
<proteinExistence type="predicted"/>
<evidence type="ECO:0000256" key="1">
    <source>
        <dbReference type="ARBA" id="ARBA00004141"/>
    </source>
</evidence>
<dbReference type="Proteomes" id="UP000025227">
    <property type="component" value="Unplaced"/>
</dbReference>
<feature type="transmembrane region" description="Helical" evidence="6">
    <location>
        <begin position="446"/>
        <end position="464"/>
    </location>
</feature>
<evidence type="ECO:0000256" key="2">
    <source>
        <dbReference type="ARBA" id="ARBA00022692"/>
    </source>
</evidence>
<feature type="domain" description="Major facilitator superfamily (MFS) profile" evidence="7">
    <location>
        <begin position="23"/>
        <end position="470"/>
    </location>
</feature>
<feature type="transmembrane region" description="Helical" evidence="6">
    <location>
        <begin position="150"/>
        <end position="171"/>
    </location>
</feature>
<keyword evidence="4 6" id="KW-0472">Membrane</keyword>
<evidence type="ECO:0000259" key="7">
    <source>
        <dbReference type="PROSITE" id="PS50850"/>
    </source>
</evidence>
<evidence type="ECO:0000256" key="6">
    <source>
        <dbReference type="SAM" id="Phobius"/>
    </source>
</evidence>
<evidence type="ECO:0000313" key="9">
    <source>
        <dbReference type="WBParaSite" id="HCON_00130340-00001"/>
    </source>
</evidence>
<dbReference type="InterPro" id="IPR011701">
    <property type="entry name" value="MFS"/>
</dbReference>
<dbReference type="PANTHER" id="PTHR11662">
    <property type="entry name" value="SOLUTE CARRIER FAMILY 17"/>
    <property type="match status" value="1"/>
</dbReference>
<dbReference type="AlphaFoldDB" id="A0A7I4YSU8"/>
<feature type="transmembrane region" description="Helical" evidence="6">
    <location>
        <begin position="269"/>
        <end position="291"/>
    </location>
</feature>
<feature type="transmembrane region" description="Helical" evidence="6">
    <location>
        <begin position="311"/>
        <end position="332"/>
    </location>
</feature>
<dbReference type="InterPro" id="IPR036259">
    <property type="entry name" value="MFS_trans_sf"/>
</dbReference>
<evidence type="ECO:0000256" key="4">
    <source>
        <dbReference type="ARBA" id="ARBA00023136"/>
    </source>
</evidence>
<dbReference type="GO" id="GO:0006820">
    <property type="term" value="P:monoatomic anion transport"/>
    <property type="evidence" value="ECO:0007669"/>
    <property type="project" value="TreeGrafter"/>
</dbReference>
<accession>A0A7I4YSU8</accession>
<dbReference type="Pfam" id="PF07690">
    <property type="entry name" value="MFS_1"/>
    <property type="match status" value="1"/>
</dbReference>
<dbReference type="InterPro" id="IPR020846">
    <property type="entry name" value="MFS_dom"/>
</dbReference>
<evidence type="ECO:0000256" key="5">
    <source>
        <dbReference type="SAM" id="MobiDB-lite"/>
    </source>
</evidence>
<feature type="transmembrane region" description="Helical" evidence="6">
    <location>
        <begin position="344"/>
        <end position="369"/>
    </location>
</feature>
<keyword evidence="8" id="KW-1185">Reference proteome</keyword>